<reference evidence="15" key="1">
    <citation type="submission" date="2015-07" db="EMBL/GenBank/DDBJ databases">
        <title>Fjat-14205 dsm 2895.</title>
        <authorList>
            <person name="Liu B."/>
            <person name="Wang J."/>
            <person name="Zhu Y."/>
            <person name="Liu G."/>
            <person name="Chen Q."/>
            <person name="Chen Z."/>
            <person name="Lan J."/>
            <person name="Che J."/>
            <person name="Ge C."/>
            <person name="Shi H."/>
            <person name="Pan Z."/>
            <person name="Liu X."/>
        </authorList>
    </citation>
    <scope>NUCLEOTIDE SEQUENCE [LARGE SCALE GENOMIC DNA]</scope>
    <source>
        <strain evidence="15">DSM 25560</strain>
    </source>
</reference>
<protein>
    <recommendedName>
        <fullName evidence="8 9">tRNA-2-methylthio-N(6)-dimethylallyladenosine synthase</fullName>
        <ecNumber evidence="8 9">2.8.4.3</ecNumber>
    </recommendedName>
    <alternativeName>
        <fullName evidence="9">(Dimethylallyl)adenosine tRNA methylthiotransferase MiaB</fullName>
    </alternativeName>
    <alternativeName>
        <fullName evidence="9">tRNA-i(6)A37 methylthiotransferase</fullName>
    </alternativeName>
</protein>
<keyword evidence="6 9" id="KW-0408">Iron</keyword>
<dbReference type="SMART" id="SM00729">
    <property type="entry name" value="Elp3"/>
    <property type="match status" value="1"/>
</dbReference>
<feature type="binding site" evidence="9">
    <location>
        <position position="147"/>
    </location>
    <ligand>
        <name>[4Fe-4S] cluster</name>
        <dbReference type="ChEBI" id="CHEBI:49883"/>
        <label>1</label>
    </ligand>
</feature>
<dbReference type="PROSITE" id="PS50926">
    <property type="entry name" value="TRAM"/>
    <property type="match status" value="1"/>
</dbReference>
<dbReference type="NCBIfam" id="TIGR01574">
    <property type="entry name" value="miaB-methiolase"/>
    <property type="match status" value="1"/>
</dbReference>
<feature type="domain" description="TRAM" evidence="11">
    <location>
        <begin position="442"/>
        <end position="505"/>
    </location>
</feature>
<dbReference type="PANTHER" id="PTHR43020">
    <property type="entry name" value="CDK5 REGULATORY SUBUNIT-ASSOCIATED PROTEIN 1"/>
    <property type="match status" value="1"/>
</dbReference>
<comment type="similarity">
    <text evidence="9">Belongs to the methylthiotransferase family. MiaB subfamily.</text>
</comment>
<dbReference type="InterPro" id="IPR007197">
    <property type="entry name" value="rSAM"/>
</dbReference>
<evidence type="ECO:0000256" key="2">
    <source>
        <dbReference type="ARBA" id="ARBA00022485"/>
    </source>
</evidence>
<dbReference type="PROSITE" id="PS01278">
    <property type="entry name" value="MTTASE_RADICAL"/>
    <property type="match status" value="1"/>
</dbReference>
<dbReference type="NCBIfam" id="TIGR00089">
    <property type="entry name" value="MiaB/RimO family radical SAM methylthiotransferase"/>
    <property type="match status" value="1"/>
</dbReference>
<keyword evidence="4 9" id="KW-0949">S-adenosyl-L-methionine</keyword>
<dbReference type="SUPFAM" id="SSF102114">
    <property type="entry name" value="Radical SAM enzymes"/>
    <property type="match status" value="1"/>
</dbReference>
<keyword evidence="2 9" id="KW-0004">4Fe-4S</keyword>
<evidence type="ECO:0000259" key="12">
    <source>
        <dbReference type="PROSITE" id="PS51449"/>
    </source>
</evidence>
<comment type="subunit">
    <text evidence="9">Monomer.</text>
</comment>
<keyword evidence="5 9" id="KW-0479">Metal-binding</keyword>
<dbReference type="HAMAP" id="MF_01864">
    <property type="entry name" value="tRNA_metthiotr_MiaB"/>
    <property type="match status" value="1"/>
</dbReference>
<dbReference type="RefSeq" id="WP_053584234.1">
    <property type="nucleotide sequence ID" value="NZ_LGRV01000003.1"/>
</dbReference>
<evidence type="ECO:0000313" key="15">
    <source>
        <dbReference type="Proteomes" id="UP000050668"/>
    </source>
</evidence>
<keyword evidence="9" id="KW-0819">tRNA processing</keyword>
<feature type="compositionally biased region" description="Polar residues" evidence="10">
    <location>
        <begin position="7"/>
        <end position="16"/>
    </location>
</feature>
<dbReference type="InterPro" id="IPR020612">
    <property type="entry name" value="Methylthiotransferase_CS"/>
</dbReference>
<evidence type="ECO:0000256" key="10">
    <source>
        <dbReference type="SAM" id="MobiDB-lite"/>
    </source>
</evidence>
<dbReference type="Proteomes" id="UP000050668">
    <property type="component" value="Unassembled WGS sequence"/>
</dbReference>
<evidence type="ECO:0000256" key="3">
    <source>
        <dbReference type="ARBA" id="ARBA00022679"/>
    </source>
</evidence>
<comment type="catalytic activity">
    <reaction evidence="9">
        <text>N(6)-dimethylallyladenosine(37) in tRNA + (sulfur carrier)-SH + AH2 + 2 S-adenosyl-L-methionine = 2-methylsulfanyl-N(6)-dimethylallyladenosine(37) in tRNA + (sulfur carrier)-H + 5'-deoxyadenosine + L-methionine + A + S-adenosyl-L-homocysteine + 2 H(+)</text>
        <dbReference type="Rhea" id="RHEA:37067"/>
        <dbReference type="Rhea" id="RHEA-COMP:10375"/>
        <dbReference type="Rhea" id="RHEA-COMP:10376"/>
        <dbReference type="Rhea" id="RHEA-COMP:14737"/>
        <dbReference type="Rhea" id="RHEA-COMP:14739"/>
        <dbReference type="ChEBI" id="CHEBI:13193"/>
        <dbReference type="ChEBI" id="CHEBI:15378"/>
        <dbReference type="ChEBI" id="CHEBI:17319"/>
        <dbReference type="ChEBI" id="CHEBI:17499"/>
        <dbReference type="ChEBI" id="CHEBI:29917"/>
        <dbReference type="ChEBI" id="CHEBI:57844"/>
        <dbReference type="ChEBI" id="CHEBI:57856"/>
        <dbReference type="ChEBI" id="CHEBI:59789"/>
        <dbReference type="ChEBI" id="CHEBI:64428"/>
        <dbReference type="ChEBI" id="CHEBI:74415"/>
        <dbReference type="ChEBI" id="CHEBI:74417"/>
        <dbReference type="EC" id="2.8.4.3"/>
    </reaction>
</comment>
<feature type="binding site" evidence="9">
    <location>
        <position position="227"/>
    </location>
    <ligand>
        <name>[4Fe-4S] cluster</name>
        <dbReference type="ChEBI" id="CHEBI:49883"/>
        <label>2</label>
        <note>4Fe-4S-S-AdoMet</note>
    </ligand>
</feature>
<evidence type="ECO:0000256" key="1">
    <source>
        <dbReference type="ARBA" id="ARBA00003234"/>
    </source>
</evidence>
<dbReference type="SFLD" id="SFLDG01082">
    <property type="entry name" value="B12-binding_domain_containing"/>
    <property type="match status" value="1"/>
</dbReference>
<dbReference type="CDD" id="cd01335">
    <property type="entry name" value="Radical_SAM"/>
    <property type="match status" value="1"/>
</dbReference>
<dbReference type="SFLD" id="SFLDG01061">
    <property type="entry name" value="methylthiotransferase"/>
    <property type="match status" value="1"/>
</dbReference>
<evidence type="ECO:0000256" key="9">
    <source>
        <dbReference type="HAMAP-Rule" id="MF_01864"/>
    </source>
</evidence>
<keyword evidence="15" id="KW-1185">Reference proteome</keyword>
<dbReference type="SFLD" id="SFLDF00273">
    <property type="entry name" value="(dimethylallyl)adenosine_tRNA"/>
    <property type="match status" value="1"/>
</dbReference>
<keyword evidence="3 9" id="KW-0808">Transferase</keyword>
<dbReference type="InterPro" id="IPR006638">
    <property type="entry name" value="Elp3/MiaA/NifB-like_rSAM"/>
</dbReference>
<sequence length="515" mass="59010">MNEEQRLASQQVNQPKTKNEPEKDYSKYFEKVFTAPSLKDAKKRGKEEIKYHKDFDIAEEFAGMGVGRTFYIRTYGCQMNEHDTEVMAGIFMQLGYTATDIIEEADIVLLNTCAIRENAENKVFGELGFLLKYKRKNPEMLIGVCGCMSQEESVVNKILKTYPHVDMVFGTHNIHRLPNILKEAYMSKEMVIEVWSKEGDVIENLPKSRNGSIKAWVNIMYGCDKFCTYCIVPYTRGKERSRRPEEIIQEVRELAAAGYKEIMLLGQNVNAYGKDFEDINYRLGDLMDELRKIDIPRIRFTTSHPRDFDDQLIEVLAKGGNLVEHIHLPVQSGSNEVLKIMARKYTREHFLGLVDKIKAAIPGVTLTTDIIVGYPNETEEQFEETLSLYREVGFEMAFTYIYSPREGTPAAKMVDNVPEDVKKERLHRLNAVVQEYSRKALADLEGEIVEVLVEGTSKRREDVLAGYTRKNRLVNFSAPKELIGQLVKVKVVEATSYSLRGEFIEVVKNEKVDAK</sequence>
<gene>
    <name evidence="9" type="primary">miaB</name>
    <name evidence="14" type="ORF">AEA09_12890</name>
</gene>
<evidence type="ECO:0000259" key="13">
    <source>
        <dbReference type="PROSITE" id="PS51918"/>
    </source>
</evidence>
<comment type="cofactor">
    <cofactor evidence="9">
        <name>[4Fe-4S] cluster</name>
        <dbReference type="ChEBI" id="CHEBI:49883"/>
    </cofactor>
    <text evidence="9">Binds 2 [4Fe-4S] clusters. One cluster is coordinated with 3 cysteines and an exchangeable S-adenosyl-L-methionine.</text>
</comment>
<evidence type="ECO:0000256" key="7">
    <source>
        <dbReference type="ARBA" id="ARBA00023014"/>
    </source>
</evidence>
<dbReference type="PROSITE" id="PS51918">
    <property type="entry name" value="RADICAL_SAM"/>
    <property type="match status" value="1"/>
</dbReference>
<accession>A0ABR5K3B9</accession>
<organism evidence="14 15">
    <name type="scientific">Lysinibacillus contaminans</name>
    <dbReference type="NCBI Taxonomy" id="1293441"/>
    <lineage>
        <taxon>Bacteria</taxon>
        <taxon>Bacillati</taxon>
        <taxon>Bacillota</taxon>
        <taxon>Bacilli</taxon>
        <taxon>Bacillales</taxon>
        <taxon>Bacillaceae</taxon>
        <taxon>Lysinibacillus</taxon>
    </lineage>
</organism>
<dbReference type="InterPro" id="IPR038135">
    <property type="entry name" value="Methylthiotransferase_N_sf"/>
</dbReference>
<dbReference type="InterPro" id="IPR005839">
    <property type="entry name" value="Methylthiotransferase"/>
</dbReference>
<feature type="binding site" evidence="9">
    <location>
        <position position="223"/>
    </location>
    <ligand>
        <name>[4Fe-4S] cluster</name>
        <dbReference type="ChEBI" id="CHEBI:49883"/>
        <label>2</label>
        <note>4Fe-4S-S-AdoMet</note>
    </ligand>
</feature>
<feature type="binding site" evidence="9">
    <location>
        <position position="230"/>
    </location>
    <ligand>
        <name>[4Fe-4S] cluster</name>
        <dbReference type="ChEBI" id="CHEBI:49883"/>
        <label>2</label>
        <note>4Fe-4S-S-AdoMet</note>
    </ligand>
</feature>
<dbReference type="InterPro" id="IPR013848">
    <property type="entry name" value="Methylthiotransferase_N"/>
</dbReference>
<keyword evidence="7 9" id="KW-0411">Iron-sulfur</keyword>
<dbReference type="EMBL" id="LGRV01000003">
    <property type="protein sequence ID" value="KOS69366.1"/>
    <property type="molecule type" value="Genomic_DNA"/>
</dbReference>
<feature type="domain" description="Radical SAM core" evidence="13">
    <location>
        <begin position="209"/>
        <end position="439"/>
    </location>
</feature>
<dbReference type="PROSITE" id="PS51449">
    <property type="entry name" value="MTTASE_N"/>
    <property type="match status" value="1"/>
</dbReference>
<name>A0ABR5K3B9_9BACI</name>
<dbReference type="InterPro" id="IPR002792">
    <property type="entry name" value="TRAM_dom"/>
</dbReference>
<evidence type="ECO:0000259" key="11">
    <source>
        <dbReference type="PROSITE" id="PS50926"/>
    </source>
</evidence>
<feature type="binding site" evidence="9">
    <location>
        <position position="77"/>
    </location>
    <ligand>
        <name>[4Fe-4S] cluster</name>
        <dbReference type="ChEBI" id="CHEBI:49883"/>
        <label>1</label>
    </ligand>
</feature>
<dbReference type="Gene3D" id="3.40.50.12160">
    <property type="entry name" value="Methylthiotransferase, N-terminal domain"/>
    <property type="match status" value="1"/>
</dbReference>
<dbReference type="Pfam" id="PF00919">
    <property type="entry name" value="UPF0004"/>
    <property type="match status" value="1"/>
</dbReference>
<evidence type="ECO:0000256" key="4">
    <source>
        <dbReference type="ARBA" id="ARBA00022691"/>
    </source>
</evidence>
<feature type="domain" description="MTTase N-terminal" evidence="12">
    <location>
        <begin position="68"/>
        <end position="186"/>
    </location>
</feature>
<dbReference type="PANTHER" id="PTHR43020:SF2">
    <property type="entry name" value="MITOCHONDRIAL TRNA METHYLTHIOTRANSFERASE CDK5RAP1"/>
    <property type="match status" value="1"/>
</dbReference>
<dbReference type="Gene3D" id="3.80.30.20">
    <property type="entry name" value="tm_1862 like domain"/>
    <property type="match status" value="1"/>
</dbReference>
<dbReference type="EC" id="2.8.4.3" evidence="8 9"/>
<dbReference type="InterPro" id="IPR006463">
    <property type="entry name" value="MiaB_methiolase"/>
</dbReference>
<evidence type="ECO:0000313" key="14">
    <source>
        <dbReference type="EMBL" id="KOS69366.1"/>
    </source>
</evidence>
<dbReference type="InterPro" id="IPR058240">
    <property type="entry name" value="rSAM_sf"/>
</dbReference>
<comment type="caution">
    <text evidence="14">The sequence shown here is derived from an EMBL/GenBank/DDBJ whole genome shotgun (WGS) entry which is preliminary data.</text>
</comment>
<feature type="region of interest" description="Disordered" evidence="10">
    <location>
        <begin position="1"/>
        <end position="24"/>
    </location>
</feature>
<evidence type="ECO:0000256" key="5">
    <source>
        <dbReference type="ARBA" id="ARBA00022723"/>
    </source>
</evidence>
<dbReference type="Pfam" id="PF04055">
    <property type="entry name" value="Radical_SAM"/>
    <property type="match status" value="1"/>
</dbReference>
<evidence type="ECO:0000256" key="6">
    <source>
        <dbReference type="ARBA" id="ARBA00023004"/>
    </source>
</evidence>
<keyword evidence="9" id="KW-0963">Cytoplasm</keyword>
<proteinExistence type="inferred from homology"/>
<comment type="subcellular location">
    <subcellularLocation>
        <location evidence="9">Cytoplasm</location>
    </subcellularLocation>
</comment>
<feature type="binding site" evidence="9">
    <location>
        <position position="113"/>
    </location>
    <ligand>
        <name>[4Fe-4S] cluster</name>
        <dbReference type="ChEBI" id="CHEBI:49883"/>
        <label>1</label>
    </ligand>
</feature>
<comment type="function">
    <text evidence="1 9">Catalyzes the methylthiolation of N6-(dimethylallyl)adenosine (i(6)A), leading to the formation of 2-methylthio-N6-(dimethylallyl)adenosine (ms(2)i(6)A) at position 37 in tRNAs that read codons beginning with uridine.</text>
</comment>
<dbReference type="InterPro" id="IPR023404">
    <property type="entry name" value="rSAM_horseshoe"/>
</dbReference>
<evidence type="ECO:0000256" key="8">
    <source>
        <dbReference type="ARBA" id="ARBA00033765"/>
    </source>
</evidence>
<dbReference type="SFLD" id="SFLDS00029">
    <property type="entry name" value="Radical_SAM"/>
    <property type="match status" value="1"/>
</dbReference>
<dbReference type="Pfam" id="PF01938">
    <property type="entry name" value="TRAM"/>
    <property type="match status" value="1"/>
</dbReference>